<gene>
    <name evidence="3" type="ORF">GCM10008937_22940</name>
</gene>
<dbReference type="InterPro" id="IPR047589">
    <property type="entry name" value="DUF11_rpt"/>
</dbReference>
<accession>A0ABN1CA29</accession>
<proteinExistence type="predicted"/>
<dbReference type="Proteomes" id="UP001500191">
    <property type="component" value="Unassembled WGS sequence"/>
</dbReference>
<keyword evidence="4" id="KW-1185">Reference proteome</keyword>
<protein>
    <recommendedName>
        <fullName evidence="5">DUF11 domain-containing protein</fullName>
    </recommendedName>
</protein>
<sequence>MPRMNRPNRVTHWLSHLTLLLTLLITTWTGAAQAGSCAAVACVAAGPRLLSVDSQRSVILNALFQGLLGGGSLNLSAADWNAIANADVNLGLFLDALQAGAGVGTTREALDADVTVLKVLDVAAQAAQTSGNTAAVNALNLLRPAVSGLNGTIRLGDLLKLEGNSAAFLTSQVNLLNLLTGSAQLFNYRNALTTPTPVTLNPVGVNLSGLGLGVNTVTPTVKVYLQVIEPPVYRCGPQGTQFNTAAIRAKLNVDLGGTQLNVLGVAGAKLTLTTLDLYLEVAKASGTIGTIDAVTRALSLDAQPGVAQLGLGQISDSVFFNRSVANPFASLTQAIIGTVDLSVRVTPLLEVPIVLNVKAKAFADGTYPLATVSAAPPYPRTYTVGSSSAAVGTLVGTLLTSLGTPGNLTLELRDPAPLVPTALLTSTITSVTSGVLSTLGAALQPILETVLMATVDQVLRLLGIGIGEAVFTVGGAGNVCTVTGVLYHDRQPDGTLNAEDWDGPASFVNAVTGGRVQGSAGVPAGPGRFTLALAEGTYTLSVARSAAATTAEKPAGFVFVNPVSGTSTVTITAASTSVPEQTFGLFRGDRLSGEVFRDDGRGPGGAAHDVARQGAETVLAARTLTVSGTRAGAAVSRSAVTGTDGTYTLFVPGDWSGLTLRTDLSATETLTGLRLNGAATLAGDVSDPAVREYALPAPSGADQTLNAGLTGRATLSPDRSARGEAPLTVRYAHTFTPGTTGTVSFAKSGPFSGQVYLDRDCDGTVTQAERTPVGSVTVDDRWPRLPDGHLAGCALEVQVTVPAGTAVGTVETALVTASLTWANRPAVQDLASVTDTTTVTAGATLVKTVENRTRGLGVVASAVDALPGDRLRYCLNVRNPTADVLTGVTVSDALQGVAAYVPGTLTLEGVTLSDAPDTDAGEIVLRTVTVRLFDLAAGATQQVCFEVLVP</sequence>
<keyword evidence="2" id="KW-0732">Signal</keyword>
<reference evidence="3 4" key="1">
    <citation type="journal article" date="2019" name="Int. J. Syst. Evol. Microbiol.">
        <title>The Global Catalogue of Microorganisms (GCM) 10K type strain sequencing project: providing services to taxonomists for standard genome sequencing and annotation.</title>
        <authorList>
            <consortium name="The Broad Institute Genomics Platform"/>
            <consortium name="The Broad Institute Genome Sequencing Center for Infectious Disease"/>
            <person name="Wu L."/>
            <person name="Ma J."/>
        </authorList>
    </citation>
    <scope>NUCLEOTIDE SEQUENCE [LARGE SCALE GENOMIC DNA]</scope>
    <source>
        <strain evidence="3 4">JCM 14368</strain>
    </source>
</reference>
<comment type="caution">
    <text evidence="3">The sequence shown here is derived from an EMBL/GenBank/DDBJ whole genome shotgun (WGS) entry which is preliminary data.</text>
</comment>
<organism evidence="3 4">
    <name type="scientific">Deinococcus depolymerans</name>
    <dbReference type="NCBI Taxonomy" id="392408"/>
    <lineage>
        <taxon>Bacteria</taxon>
        <taxon>Thermotogati</taxon>
        <taxon>Deinococcota</taxon>
        <taxon>Deinococci</taxon>
        <taxon>Deinococcales</taxon>
        <taxon>Deinococcaceae</taxon>
        <taxon>Deinococcus</taxon>
    </lineage>
</organism>
<dbReference type="NCBIfam" id="TIGR01451">
    <property type="entry name" value="B_ant_repeat"/>
    <property type="match status" value="1"/>
</dbReference>
<dbReference type="EMBL" id="BAAADB010000021">
    <property type="protein sequence ID" value="GAA0514639.1"/>
    <property type="molecule type" value="Genomic_DNA"/>
</dbReference>
<feature type="region of interest" description="Disordered" evidence="1">
    <location>
        <begin position="700"/>
        <end position="722"/>
    </location>
</feature>
<evidence type="ECO:0000313" key="3">
    <source>
        <dbReference type="EMBL" id="GAA0514639.1"/>
    </source>
</evidence>
<evidence type="ECO:0008006" key="5">
    <source>
        <dbReference type="Google" id="ProtNLM"/>
    </source>
</evidence>
<evidence type="ECO:0000256" key="1">
    <source>
        <dbReference type="SAM" id="MobiDB-lite"/>
    </source>
</evidence>
<feature type="chain" id="PRO_5046375022" description="DUF11 domain-containing protein" evidence="2">
    <location>
        <begin position="35"/>
        <end position="950"/>
    </location>
</feature>
<evidence type="ECO:0000313" key="4">
    <source>
        <dbReference type="Proteomes" id="UP001500191"/>
    </source>
</evidence>
<evidence type="ECO:0000256" key="2">
    <source>
        <dbReference type="SAM" id="SignalP"/>
    </source>
</evidence>
<feature type="signal peptide" evidence="2">
    <location>
        <begin position="1"/>
        <end position="34"/>
    </location>
</feature>
<name>A0ABN1CA29_9DEIO</name>